<evidence type="ECO:0000313" key="3">
    <source>
        <dbReference type="Proteomes" id="UP000004848"/>
    </source>
</evidence>
<evidence type="ECO:0000256" key="1">
    <source>
        <dbReference type="SAM" id="MobiDB-lite"/>
    </source>
</evidence>
<dbReference type="Proteomes" id="UP000004848">
    <property type="component" value="Unassembled WGS sequence"/>
</dbReference>
<evidence type="ECO:0000313" key="2">
    <source>
        <dbReference type="EMBL" id="EAV41201.1"/>
    </source>
</evidence>
<reference evidence="2 3" key="1">
    <citation type="submission" date="2006-05" db="EMBL/GenBank/DDBJ databases">
        <authorList>
            <person name="King G."/>
            <person name="Ferriera S."/>
            <person name="Johnson J."/>
            <person name="Kravitz S."/>
            <person name="Beeson K."/>
            <person name="Sutton G."/>
            <person name="Rogers Y.-H."/>
            <person name="Friedman R."/>
            <person name="Frazier M."/>
            <person name="Venter J.C."/>
        </authorList>
    </citation>
    <scope>NUCLEOTIDE SEQUENCE [LARGE SCALE GENOMIC DNA]</scope>
    <source>
        <strain evidence="3">ATCC 25650 / DSM 13394 / JCM 20685 / NBRC 16684 / NCIMB 2208 / IAM 12614 / B1</strain>
    </source>
</reference>
<comment type="caution">
    <text evidence="2">The sequence shown here is derived from an EMBL/GenBank/DDBJ whole genome shotgun (WGS) entry which is preliminary data.</text>
</comment>
<dbReference type="AlphaFoldDB" id="A0P116"/>
<organism evidence="2 3">
    <name type="scientific">Roseibium aggregatum (strain ATCC 25650 / DSM 13394 / JCM 20685 / NBRC 16684 / NCIMB 2208 / IAM 12614 / B1)</name>
    <name type="common">Stappia aggregata</name>
    <dbReference type="NCBI Taxonomy" id="384765"/>
    <lineage>
        <taxon>Bacteria</taxon>
        <taxon>Pseudomonadati</taxon>
        <taxon>Pseudomonadota</taxon>
        <taxon>Alphaproteobacteria</taxon>
        <taxon>Hyphomicrobiales</taxon>
        <taxon>Stappiaceae</taxon>
        <taxon>Roseibium</taxon>
    </lineage>
</organism>
<gene>
    <name evidence="2" type="ORF">SIAM614_28981</name>
</gene>
<protein>
    <submittedName>
        <fullName evidence="2">Uncharacterized protein</fullName>
    </submittedName>
</protein>
<dbReference type="EMBL" id="AAUW01000022">
    <property type="protein sequence ID" value="EAV41201.1"/>
    <property type="molecule type" value="Genomic_DNA"/>
</dbReference>
<proteinExistence type="predicted"/>
<accession>A0P116</accession>
<feature type="region of interest" description="Disordered" evidence="1">
    <location>
        <begin position="1"/>
        <end position="25"/>
    </location>
</feature>
<sequence length="112" mass="11964">MNAERDRSVQAAEAPLPKNVADGHEFPKRASSHFAGIFSLKTSAGVPVGVFDGAFLPGITEPGLCSNLCLKMRPRYKLGSTVERDGFSGADSQGAHRIDDLAEHQMCFPFGA</sequence>
<name>A0P116_ROSAI</name>